<dbReference type="EMBL" id="LN734822">
    <property type="protein sequence ID" value="CEL25310.1"/>
    <property type="molecule type" value="Genomic_DNA"/>
</dbReference>
<accession>A0A089ZGX3</accession>
<keyword evidence="6" id="KW-1185">Reference proteome</keyword>
<dbReference type="PANTHER" id="PTHR36536">
    <property type="entry name" value="UPF0111 PROTEIN HI_1603"/>
    <property type="match status" value="1"/>
</dbReference>
<evidence type="ECO:0000313" key="5">
    <source>
        <dbReference type="Proteomes" id="UP000029661"/>
    </source>
</evidence>
<evidence type="ECO:0000313" key="3">
    <source>
        <dbReference type="EMBL" id="CEL25310.1"/>
    </source>
</evidence>
<dbReference type="SUPFAM" id="SSF109755">
    <property type="entry name" value="PhoU-like"/>
    <property type="match status" value="1"/>
</dbReference>
<dbReference type="Proteomes" id="UP000062768">
    <property type="component" value="Chromosome I"/>
</dbReference>
<evidence type="ECO:0000256" key="1">
    <source>
        <dbReference type="ARBA" id="ARBA00008591"/>
    </source>
</evidence>
<organism evidence="2 5">
    <name type="scientific">Methanobacterium formicicum</name>
    <dbReference type="NCBI Taxonomy" id="2162"/>
    <lineage>
        <taxon>Archaea</taxon>
        <taxon>Methanobacteriati</taxon>
        <taxon>Methanobacteriota</taxon>
        <taxon>Methanomada group</taxon>
        <taxon>Methanobacteria</taxon>
        <taxon>Methanobacteriales</taxon>
        <taxon>Methanobacteriaceae</taxon>
        <taxon>Methanobacterium</taxon>
    </lineage>
</organism>
<proteinExistence type="inferred from homology"/>
<dbReference type="GeneID" id="26739910"/>
<name>A0A089ZGX3_METFO</name>
<dbReference type="Pfam" id="PF01865">
    <property type="entry name" value="PhoU_div"/>
    <property type="match status" value="1"/>
</dbReference>
<reference evidence="3" key="2">
    <citation type="submission" date="2014-09" db="EMBL/GenBank/DDBJ databases">
        <authorList>
            <person name="Bishop-Lilly K.A."/>
            <person name="Broomall S.M."/>
            <person name="Chain P.S."/>
            <person name="Chertkov O."/>
            <person name="Coyne S.R."/>
            <person name="Daligault H.E."/>
            <person name="Davenport K.W."/>
            <person name="Erkkila T."/>
            <person name="Frey K.G."/>
            <person name="Gibbons H.S."/>
            <person name="Gu W."/>
            <person name="Jaissle J."/>
            <person name="Johnson S.L."/>
            <person name="Koroleva G.I."/>
            <person name="Ladner J.T."/>
            <person name="Lo C.-C."/>
            <person name="Minogue T.D."/>
            <person name="Munk C."/>
            <person name="Palacios G.F."/>
            <person name="Redden C.L."/>
            <person name="Rosenzweig C.N."/>
            <person name="Scholz M.B."/>
            <person name="Teshima H."/>
            <person name="Xu Y."/>
        </authorList>
    </citation>
    <scope>NUCLEOTIDE SEQUENCE</scope>
    <source>
        <strain evidence="3">Mb9</strain>
    </source>
</reference>
<reference evidence="2" key="1">
    <citation type="submission" date="2013-12" db="EMBL/GenBank/DDBJ databases">
        <title>The complete genome sequence of Methanobacterium sp. BRM9.</title>
        <authorList>
            <consortium name="Pastoral Greenhouse Gas Research Consortium"/>
            <person name="Kelly W.J."/>
            <person name="Leahy S.C."/>
            <person name="Perry R."/>
            <person name="Li D."/>
            <person name="Altermann E."/>
            <person name="Lambie S.C."/>
            <person name="Attwood G.T."/>
        </authorList>
    </citation>
    <scope>NUCLEOTIDE SEQUENCE [LARGE SCALE GENOMIC DNA]</scope>
    <source>
        <strain evidence="2">BRM9</strain>
    </source>
</reference>
<evidence type="ECO:0000313" key="6">
    <source>
        <dbReference type="Proteomes" id="UP000062768"/>
    </source>
</evidence>
<dbReference type="Gene3D" id="1.20.58.220">
    <property type="entry name" value="Phosphate transport system protein phou homolog 2, domain 2"/>
    <property type="match status" value="1"/>
</dbReference>
<dbReference type="RefSeq" id="WP_048084768.1">
    <property type="nucleotide sequence ID" value="NZ_CP006933.1"/>
</dbReference>
<dbReference type="OrthoDB" id="68479at2157"/>
<dbReference type="KEGG" id="mfc:BRM9_0635"/>
<dbReference type="PANTHER" id="PTHR36536:SF3">
    <property type="entry name" value="UPF0111 PROTEIN HI_1603"/>
    <property type="match status" value="1"/>
</dbReference>
<dbReference type="InterPro" id="IPR018445">
    <property type="entry name" value="Put_Phosphate_transp_reg"/>
</dbReference>
<dbReference type="EMBL" id="JADIIL010000034">
    <property type="protein sequence ID" value="MBF4475691.1"/>
    <property type="molecule type" value="Genomic_DNA"/>
</dbReference>
<dbReference type="Proteomes" id="UP000029661">
    <property type="component" value="Chromosome"/>
</dbReference>
<reference evidence="4" key="3">
    <citation type="submission" date="2020-10" db="EMBL/GenBank/DDBJ databases">
        <title>Dehalococcoides mccartyi of a TCE/Cr reducing biochatode.</title>
        <authorList>
            <person name="Matturro B."/>
        </authorList>
    </citation>
    <scope>NUCLEOTIDE SEQUENCE</scope>
    <source>
        <strain evidence="4">Bin2</strain>
    </source>
</reference>
<dbReference type="PATRIC" id="fig|2162.10.peg.1747"/>
<gene>
    <name evidence="2" type="ORF">BRM9_0635</name>
    <name evidence="4" type="ORF">ISP06_09540</name>
    <name evidence="3" type="ORF">MB9_1675</name>
</gene>
<dbReference type="AlphaFoldDB" id="A0A089ZGX3"/>
<dbReference type="EMBL" id="CP006933">
    <property type="protein sequence ID" value="AIS31458.1"/>
    <property type="molecule type" value="Genomic_DNA"/>
</dbReference>
<protein>
    <submittedName>
        <fullName evidence="4">TIGR00153 family protein</fullName>
    </submittedName>
    <submittedName>
        <fullName evidence="3">UPF0111 protein</fullName>
    </submittedName>
</protein>
<dbReference type="InterPro" id="IPR038078">
    <property type="entry name" value="PhoU-like_sf"/>
</dbReference>
<dbReference type="NCBIfam" id="TIGR00153">
    <property type="entry name" value="TIGR00153 family protein"/>
    <property type="match status" value="1"/>
</dbReference>
<sequence>MRKIFGKESEVEKHSREHVELVFECVKKLKEIMPPFYMGEFDILDAKVIEMSILETKADEVRRVMEIEFFQGAFLPFDREDRIILAELVDNVADMTQEAAYGISLSRITFPPHYKDDFEELVDEVIDSIAVLKECIELLDVDLGQALKKAHEVEEREIKVDMIERRILKKLYQSYRDEEFGILRLIELKNMVTRLGNIVDQAEDASDRVPIIAAKRKG</sequence>
<evidence type="ECO:0000313" key="2">
    <source>
        <dbReference type="EMBL" id="AIS31458.1"/>
    </source>
</evidence>
<dbReference type="Proteomes" id="UP000606900">
    <property type="component" value="Unassembled WGS sequence"/>
</dbReference>
<dbReference type="InterPro" id="IPR002727">
    <property type="entry name" value="DUF47"/>
</dbReference>
<evidence type="ECO:0000313" key="4">
    <source>
        <dbReference type="EMBL" id="MBF4475691.1"/>
    </source>
</evidence>
<comment type="similarity">
    <text evidence="1">Belongs to the UPF0111 family.</text>
</comment>
<dbReference type="STRING" id="2162.BRM9_0635"/>